<proteinExistence type="predicted"/>
<organism evidence="1 2">
    <name type="scientific">Vallitalea maricola</name>
    <dbReference type="NCBI Taxonomy" id="3074433"/>
    <lineage>
        <taxon>Bacteria</taxon>
        <taxon>Bacillati</taxon>
        <taxon>Bacillota</taxon>
        <taxon>Clostridia</taxon>
        <taxon>Lachnospirales</taxon>
        <taxon>Vallitaleaceae</taxon>
        <taxon>Vallitalea</taxon>
    </lineage>
</organism>
<sequence>MIQINKKLILMLLVTIIIVSAAACKNTTNNKKLYETNRFYMITNNTISLTYNDDFSYSFYYKLDKKYKIKLELIIKKKEEVIGTIELEDTKEDVADIDGTFGLLVDRDKDNNKIVWTIRHDEITKKMETLDLFLDVGGHTGTICDSGILDEDGIIAIGNQYDIKNEKCDNESDKYDWSMEFKVYGIVVNDENNSFIND</sequence>
<dbReference type="Proteomes" id="UP001374599">
    <property type="component" value="Unassembled WGS sequence"/>
</dbReference>
<evidence type="ECO:0000313" key="2">
    <source>
        <dbReference type="Proteomes" id="UP001374599"/>
    </source>
</evidence>
<keyword evidence="2" id="KW-1185">Reference proteome</keyword>
<comment type="caution">
    <text evidence="1">The sequence shown here is derived from an EMBL/GenBank/DDBJ whole genome shotgun (WGS) entry which is preliminary data.</text>
</comment>
<evidence type="ECO:0000313" key="1">
    <source>
        <dbReference type="EMBL" id="GMQ62952.1"/>
    </source>
</evidence>
<accession>A0ACB5UJ45</accession>
<protein>
    <submittedName>
        <fullName evidence="1">Uncharacterized protein</fullName>
    </submittedName>
</protein>
<dbReference type="EMBL" id="BTPU01000032">
    <property type="protein sequence ID" value="GMQ62952.1"/>
    <property type="molecule type" value="Genomic_DNA"/>
</dbReference>
<gene>
    <name evidence="1" type="ORF">AN2V17_21840</name>
</gene>
<name>A0ACB5UJ45_9FIRM</name>
<reference evidence="1" key="1">
    <citation type="submission" date="2023-09" db="EMBL/GenBank/DDBJ databases">
        <title>Vallitalea sediminicola and Vallitalea maricola sp. nov., anaerobic bacteria isolated from marine sediment.</title>
        <authorList>
            <person name="Hirano S."/>
            <person name="Maeda A."/>
            <person name="Terahara T."/>
            <person name="Mori K."/>
            <person name="Hamada M."/>
            <person name="Matsumoto R."/>
            <person name="Kobayashi T."/>
        </authorList>
    </citation>
    <scope>NUCLEOTIDE SEQUENCE</scope>
    <source>
        <strain evidence="1">AN17-2</strain>
    </source>
</reference>